<organism evidence="3 4">
    <name type="scientific">Nesterenkonia rhizosphaerae</name>
    <dbReference type="NCBI Taxonomy" id="1348272"/>
    <lineage>
        <taxon>Bacteria</taxon>
        <taxon>Bacillati</taxon>
        <taxon>Actinomycetota</taxon>
        <taxon>Actinomycetes</taxon>
        <taxon>Micrococcales</taxon>
        <taxon>Micrococcaceae</taxon>
        <taxon>Nesterenkonia</taxon>
    </lineage>
</organism>
<evidence type="ECO:0000256" key="1">
    <source>
        <dbReference type="SAM" id="MobiDB-lite"/>
    </source>
</evidence>
<evidence type="ECO:0000313" key="3">
    <source>
        <dbReference type="EMBL" id="GAA4924942.1"/>
    </source>
</evidence>
<dbReference type="RefSeq" id="WP_345478128.1">
    <property type="nucleotide sequence ID" value="NZ_BAABLW010000007.1"/>
</dbReference>
<comment type="caution">
    <text evidence="3">The sequence shown here is derived from an EMBL/GenBank/DDBJ whole genome shotgun (WGS) entry which is preliminary data.</text>
</comment>
<name>A0ABP9G1R3_9MICC</name>
<keyword evidence="4" id="KW-1185">Reference proteome</keyword>
<keyword evidence="2" id="KW-0732">Signal</keyword>
<accession>A0ABP9G1R3</accession>
<feature type="signal peptide" evidence="2">
    <location>
        <begin position="1"/>
        <end position="25"/>
    </location>
</feature>
<gene>
    <name evidence="3" type="ORF">GCM10025790_22770</name>
</gene>
<evidence type="ECO:0000313" key="4">
    <source>
        <dbReference type="Proteomes" id="UP001500368"/>
    </source>
</evidence>
<feature type="region of interest" description="Disordered" evidence="1">
    <location>
        <begin position="163"/>
        <end position="220"/>
    </location>
</feature>
<dbReference type="PROSITE" id="PS51257">
    <property type="entry name" value="PROKAR_LIPOPROTEIN"/>
    <property type="match status" value="1"/>
</dbReference>
<feature type="compositionally biased region" description="Low complexity" evidence="1">
    <location>
        <begin position="166"/>
        <end position="206"/>
    </location>
</feature>
<reference evidence="4" key="1">
    <citation type="journal article" date="2019" name="Int. J. Syst. Evol. Microbiol.">
        <title>The Global Catalogue of Microorganisms (GCM) 10K type strain sequencing project: providing services to taxonomists for standard genome sequencing and annotation.</title>
        <authorList>
            <consortium name="The Broad Institute Genomics Platform"/>
            <consortium name="The Broad Institute Genome Sequencing Center for Infectious Disease"/>
            <person name="Wu L."/>
            <person name="Ma J."/>
        </authorList>
    </citation>
    <scope>NUCLEOTIDE SEQUENCE [LARGE SCALE GENOMIC DNA]</scope>
    <source>
        <strain evidence="4">JCM 19129</strain>
    </source>
</reference>
<evidence type="ECO:0000256" key="2">
    <source>
        <dbReference type="SAM" id="SignalP"/>
    </source>
</evidence>
<sequence length="351" mass="37100">MSRHTALALAALVALGATACSSASAQTTEASPSPSQTILVEETYDDDYEKGTEAEELDQDETESSEVKDEDSADAEEEADVEEDDDADVVAILEFDELDEKLATMITDASTREPGYSGDTQTYYQIVLDNPALVDEHGNVNAAAFENHLGWISAVEAQRKAEREAAAAAAEQAQRAAQQAPTQQTQSQQAQKVPAPTNTGSQQSAPAPAPAPAPQASFSRQATESVARNVCGASVQWVDLGAYRLGEYQWGSTSMKINGYRQGMSQMHMNYVAAHECAHALQHRAFSGDFAAAQNRMNEIHGTSGTMGLEHNADCIAIALGYSPEPGRPGGYGCPAGGSAAAQSIISGQRP</sequence>
<feature type="compositionally biased region" description="Acidic residues" evidence="1">
    <location>
        <begin position="42"/>
        <end position="86"/>
    </location>
</feature>
<protein>
    <submittedName>
        <fullName evidence="3">Uncharacterized protein</fullName>
    </submittedName>
</protein>
<dbReference type="EMBL" id="BAABLW010000007">
    <property type="protein sequence ID" value="GAA4924942.1"/>
    <property type="molecule type" value="Genomic_DNA"/>
</dbReference>
<feature type="compositionally biased region" description="Low complexity" evidence="1">
    <location>
        <begin position="20"/>
        <end position="35"/>
    </location>
</feature>
<proteinExistence type="predicted"/>
<dbReference type="Proteomes" id="UP001500368">
    <property type="component" value="Unassembled WGS sequence"/>
</dbReference>
<feature type="chain" id="PRO_5046930131" evidence="2">
    <location>
        <begin position="26"/>
        <end position="351"/>
    </location>
</feature>
<feature type="region of interest" description="Disordered" evidence="1">
    <location>
        <begin position="20"/>
        <end position="86"/>
    </location>
</feature>